<evidence type="ECO:0000259" key="2">
    <source>
        <dbReference type="Pfam" id="PF22902"/>
    </source>
</evidence>
<evidence type="ECO:0000313" key="3">
    <source>
        <dbReference type="EMBL" id="KAF5203399.1"/>
    </source>
</evidence>
<dbReference type="InterPro" id="IPR055073">
    <property type="entry name" value="NOMO1-like_9th"/>
</dbReference>
<feature type="domain" description="NOMO-like ninth beta-sandwich" evidence="2">
    <location>
        <begin position="17"/>
        <end position="80"/>
    </location>
</feature>
<dbReference type="OrthoDB" id="10263633at2759"/>
<organism evidence="3 4">
    <name type="scientific">Thalictrum thalictroides</name>
    <name type="common">Rue-anemone</name>
    <name type="synonym">Anemone thalictroides</name>
    <dbReference type="NCBI Taxonomy" id="46969"/>
    <lineage>
        <taxon>Eukaryota</taxon>
        <taxon>Viridiplantae</taxon>
        <taxon>Streptophyta</taxon>
        <taxon>Embryophyta</taxon>
        <taxon>Tracheophyta</taxon>
        <taxon>Spermatophyta</taxon>
        <taxon>Magnoliopsida</taxon>
        <taxon>Ranunculales</taxon>
        <taxon>Ranunculaceae</taxon>
        <taxon>Thalictroideae</taxon>
        <taxon>Thalictrum</taxon>
    </lineage>
</organism>
<gene>
    <name evidence="3" type="ORF">FRX31_007014</name>
</gene>
<name>A0A7J6X0Z6_THATH</name>
<keyword evidence="1" id="KW-0732">Signal</keyword>
<evidence type="ECO:0000256" key="1">
    <source>
        <dbReference type="ARBA" id="ARBA00022729"/>
    </source>
</evidence>
<dbReference type="PANTHER" id="PTHR23303">
    <property type="entry name" value="CARBOXYPEPTIDASE REGULATORY REGION-CONTAINING"/>
    <property type="match status" value="1"/>
</dbReference>
<dbReference type="InterPro" id="IPR051417">
    <property type="entry name" value="SDr/BOS_complex"/>
</dbReference>
<keyword evidence="4" id="KW-1185">Reference proteome</keyword>
<reference evidence="3 4" key="1">
    <citation type="submission" date="2020-06" db="EMBL/GenBank/DDBJ databases">
        <title>Transcriptomic and genomic resources for Thalictrum thalictroides and T. hernandezii: Facilitating candidate gene discovery in an emerging model plant lineage.</title>
        <authorList>
            <person name="Arias T."/>
            <person name="Riano-Pachon D.M."/>
            <person name="Di Stilio V.S."/>
        </authorList>
    </citation>
    <scope>NUCLEOTIDE SEQUENCE [LARGE SCALE GENOMIC DNA]</scope>
    <source>
        <strain evidence="4">cv. WT478/WT964</strain>
        <tissue evidence="3">Leaves</tissue>
    </source>
</reference>
<sequence length="81" mass="8338">MADGCQPTIPQFSGRLGLYIEGSVSPPISGVDIRLVALGDSGTAPLQKGEVVLETTTGPDGLFIGGPLYDDANYTIEASKV</sequence>
<dbReference type="EMBL" id="JABWDY010006821">
    <property type="protein sequence ID" value="KAF5203399.1"/>
    <property type="molecule type" value="Genomic_DNA"/>
</dbReference>
<evidence type="ECO:0000313" key="4">
    <source>
        <dbReference type="Proteomes" id="UP000554482"/>
    </source>
</evidence>
<proteinExistence type="predicted"/>
<dbReference type="AlphaFoldDB" id="A0A7J6X0Z6"/>
<protein>
    <submittedName>
        <fullName evidence="3">Carbohydrate-binding-like fold</fullName>
    </submittedName>
</protein>
<accession>A0A7J6X0Z6</accession>
<dbReference type="Proteomes" id="UP000554482">
    <property type="component" value="Unassembled WGS sequence"/>
</dbReference>
<dbReference type="PANTHER" id="PTHR23303:SF14">
    <property type="entry name" value="BOS COMPLEX SUBUNIT NOMO1-RELATED"/>
    <property type="match status" value="1"/>
</dbReference>
<dbReference type="Pfam" id="PF22902">
    <property type="entry name" value="NOMO1-like_9th"/>
    <property type="match status" value="1"/>
</dbReference>
<dbReference type="GO" id="GO:0005789">
    <property type="term" value="C:endoplasmic reticulum membrane"/>
    <property type="evidence" value="ECO:0007669"/>
    <property type="project" value="TreeGrafter"/>
</dbReference>
<comment type="caution">
    <text evidence="3">The sequence shown here is derived from an EMBL/GenBank/DDBJ whole genome shotgun (WGS) entry which is preliminary data.</text>
</comment>